<accession>A0A0E9UZX3</accession>
<reference evidence="1" key="2">
    <citation type="journal article" date="2015" name="Fish Shellfish Immunol.">
        <title>Early steps in the European eel (Anguilla anguilla)-Vibrio vulnificus interaction in the gills: Role of the RtxA13 toxin.</title>
        <authorList>
            <person name="Callol A."/>
            <person name="Pajuelo D."/>
            <person name="Ebbesson L."/>
            <person name="Teles M."/>
            <person name="MacKenzie S."/>
            <person name="Amaro C."/>
        </authorList>
    </citation>
    <scope>NUCLEOTIDE SEQUENCE</scope>
</reference>
<reference evidence="1" key="1">
    <citation type="submission" date="2014-11" db="EMBL/GenBank/DDBJ databases">
        <authorList>
            <person name="Amaro Gonzalez C."/>
        </authorList>
    </citation>
    <scope>NUCLEOTIDE SEQUENCE</scope>
</reference>
<organism evidence="1">
    <name type="scientific">Anguilla anguilla</name>
    <name type="common">European freshwater eel</name>
    <name type="synonym">Muraena anguilla</name>
    <dbReference type="NCBI Taxonomy" id="7936"/>
    <lineage>
        <taxon>Eukaryota</taxon>
        <taxon>Metazoa</taxon>
        <taxon>Chordata</taxon>
        <taxon>Craniata</taxon>
        <taxon>Vertebrata</taxon>
        <taxon>Euteleostomi</taxon>
        <taxon>Actinopterygii</taxon>
        <taxon>Neopterygii</taxon>
        <taxon>Teleostei</taxon>
        <taxon>Anguilliformes</taxon>
        <taxon>Anguillidae</taxon>
        <taxon>Anguilla</taxon>
    </lineage>
</organism>
<protein>
    <submittedName>
        <fullName evidence="1">Uncharacterized protein</fullName>
    </submittedName>
</protein>
<proteinExistence type="predicted"/>
<name>A0A0E9UZX3_ANGAN</name>
<dbReference type="AlphaFoldDB" id="A0A0E9UZX3"/>
<sequence>MYTISQALLFAVVNEVILLYKMNRGFRRTTSPWHYNHICHNQYLR</sequence>
<evidence type="ECO:0000313" key="1">
    <source>
        <dbReference type="EMBL" id="JAH71286.1"/>
    </source>
</evidence>
<dbReference type="EMBL" id="GBXM01037291">
    <property type="protein sequence ID" value="JAH71286.1"/>
    <property type="molecule type" value="Transcribed_RNA"/>
</dbReference>